<gene>
    <name evidence="1" type="ORF">GCM10023322_32420</name>
</gene>
<protein>
    <submittedName>
        <fullName evidence="1">Uncharacterized protein</fullName>
    </submittedName>
</protein>
<comment type="caution">
    <text evidence="1">The sequence shown here is derived from an EMBL/GenBank/DDBJ whole genome shotgun (WGS) entry which is preliminary data.</text>
</comment>
<accession>A0ABP9RUM1</accession>
<organism evidence="1 2">
    <name type="scientific">Rugosimonospora acidiphila</name>
    <dbReference type="NCBI Taxonomy" id="556531"/>
    <lineage>
        <taxon>Bacteria</taxon>
        <taxon>Bacillati</taxon>
        <taxon>Actinomycetota</taxon>
        <taxon>Actinomycetes</taxon>
        <taxon>Micromonosporales</taxon>
        <taxon>Micromonosporaceae</taxon>
        <taxon>Rugosimonospora</taxon>
    </lineage>
</organism>
<evidence type="ECO:0000313" key="1">
    <source>
        <dbReference type="EMBL" id="GAA5186351.1"/>
    </source>
</evidence>
<sequence length="77" mass="8688">MQLNDPGKALLRVLDASRTERLSLTTALGRLLETEVEATEPRRTAAGRRRFSWLAEAWTVADFDFAAQPWCEVNCAH</sequence>
<dbReference type="Proteomes" id="UP001501570">
    <property type="component" value="Unassembled WGS sequence"/>
</dbReference>
<name>A0ABP9RUM1_9ACTN</name>
<evidence type="ECO:0000313" key="2">
    <source>
        <dbReference type="Proteomes" id="UP001501570"/>
    </source>
</evidence>
<dbReference type="RefSeq" id="WP_345630408.1">
    <property type="nucleotide sequence ID" value="NZ_BAABJQ010000008.1"/>
</dbReference>
<dbReference type="EMBL" id="BAABJQ010000008">
    <property type="protein sequence ID" value="GAA5186351.1"/>
    <property type="molecule type" value="Genomic_DNA"/>
</dbReference>
<proteinExistence type="predicted"/>
<keyword evidence="2" id="KW-1185">Reference proteome</keyword>
<reference evidence="2" key="1">
    <citation type="journal article" date="2019" name="Int. J. Syst. Evol. Microbiol.">
        <title>The Global Catalogue of Microorganisms (GCM) 10K type strain sequencing project: providing services to taxonomists for standard genome sequencing and annotation.</title>
        <authorList>
            <consortium name="The Broad Institute Genomics Platform"/>
            <consortium name="The Broad Institute Genome Sequencing Center for Infectious Disease"/>
            <person name="Wu L."/>
            <person name="Ma J."/>
        </authorList>
    </citation>
    <scope>NUCLEOTIDE SEQUENCE [LARGE SCALE GENOMIC DNA]</scope>
    <source>
        <strain evidence="2">JCM 18304</strain>
    </source>
</reference>